<dbReference type="GO" id="GO:0004180">
    <property type="term" value="F:carboxypeptidase activity"/>
    <property type="evidence" value="ECO:0007669"/>
    <property type="project" value="UniProtKB-KW"/>
</dbReference>
<dbReference type="EMBL" id="WEIA01000010">
    <property type="protein sequence ID" value="NLR22670.1"/>
    <property type="molecule type" value="Genomic_DNA"/>
</dbReference>
<evidence type="ECO:0000313" key="3">
    <source>
        <dbReference type="Proteomes" id="UP000646877"/>
    </source>
</evidence>
<gene>
    <name evidence="1" type="ORF">F9Y85_15455</name>
    <name evidence="2" type="ORF">R5H13_19570</name>
</gene>
<reference evidence="1" key="1">
    <citation type="submission" date="2019-10" db="EMBL/GenBank/DDBJ databases">
        <authorList>
            <person name="Paulsen S."/>
        </authorList>
    </citation>
    <scope>NUCLEOTIDE SEQUENCE</scope>
    <source>
        <strain evidence="1">LMG 19692</strain>
    </source>
</reference>
<dbReference type="GO" id="GO:0008241">
    <property type="term" value="F:peptidyl-dipeptidase activity"/>
    <property type="evidence" value="ECO:0007669"/>
    <property type="project" value="UniProtKB-EC"/>
</dbReference>
<evidence type="ECO:0000313" key="4">
    <source>
        <dbReference type="Proteomes" id="UP001304419"/>
    </source>
</evidence>
<sequence>MNVVFYITTVLTVGTLFFSLTSSAQTLYLIGGALKTCSSMTTKNCAENVEFSTAVKTHLLFSVDEMAINKFTKGWPTNNRAHLRRTLKLLKKLPSNKVLSKLQLAQHAKQFDEGLYRSWSDKEYNFFFDMLELPLLYQHNRIPEIVNTNGNNEPASTEIIEDIAKRIGKTKTKRLLLVTASSRDPYESADFYEGLFQSYDVNAQWFPLTPALAAALSRDDCENLDSYRNQLNGVYNREVIYPDRTLTEYNLCQQGIEKVKQQLVNADAIMFNGGDQSLTKLVMYATDKQTPYPWTEVLKEIPIIIGTSAGTAVQAGGKNAFGNVPMITNGSSIEAMLNGAINASAPVQHCEKHGGCGKLNADALTYDATGGLGVFSFGVLDTHFSERGRSFRLAVLALKSGQKFGFGVDETTALKFESTEEEFSVLGKQGVVVIETHKPQHFYYSFYPAGSTFSMSKLHSKDKSDSNVVNKTKGKRLVENLVEDNALREVTQLMCLEQLSEVEASQVDLPNIHIERTKQSRCDKQANGKFRVKNITVKWHEK</sequence>
<dbReference type="AlphaFoldDB" id="A0A8I2KLX9"/>
<accession>A0A8I2KLX9</accession>
<keyword evidence="2" id="KW-0121">Carboxypeptidase</keyword>
<dbReference type="CDD" id="cd03145">
    <property type="entry name" value="GAT1_cyanophycinase"/>
    <property type="match status" value="1"/>
</dbReference>
<dbReference type="EMBL" id="CP137579">
    <property type="protein sequence ID" value="WOX31146.1"/>
    <property type="molecule type" value="Genomic_DNA"/>
</dbReference>
<dbReference type="Proteomes" id="UP001304419">
    <property type="component" value="Chromosome 2"/>
</dbReference>
<evidence type="ECO:0000313" key="2">
    <source>
        <dbReference type="EMBL" id="WOX31146.1"/>
    </source>
</evidence>
<dbReference type="Proteomes" id="UP000646877">
    <property type="component" value="Unassembled WGS sequence"/>
</dbReference>
<evidence type="ECO:0000313" key="1">
    <source>
        <dbReference type="EMBL" id="NLR22670.1"/>
    </source>
</evidence>
<dbReference type="PANTHER" id="PTHR36175">
    <property type="entry name" value="CYANOPHYCINASE"/>
    <property type="match status" value="1"/>
</dbReference>
<protein>
    <submittedName>
        <fullName evidence="1">Cyanophycinase</fullName>
        <ecNumber evidence="2">3.4.15.6</ecNumber>
    </submittedName>
</protein>
<dbReference type="PANTHER" id="PTHR36175:SF1">
    <property type="entry name" value="CYANOPHYCINASE"/>
    <property type="match status" value="1"/>
</dbReference>
<dbReference type="EC" id="3.4.15.6" evidence="2"/>
<organism evidence="1 3">
    <name type="scientific">Pseudoalteromonas maricaloris</name>
    <dbReference type="NCBI Taxonomy" id="184924"/>
    <lineage>
        <taxon>Bacteria</taxon>
        <taxon>Pseudomonadati</taxon>
        <taxon>Pseudomonadota</taxon>
        <taxon>Gammaproteobacteria</taxon>
        <taxon>Alteromonadales</taxon>
        <taxon>Pseudoalteromonadaceae</taxon>
        <taxon>Pseudoalteromonas</taxon>
    </lineage>
</organism>
<name>A0A8I2KLX9_9GAMM</name>
<keyword evidence="2" id="KW-0645">Protease</keyword>
<dbReference type="Gene3D" id="3.40.50.880">
    <property type="match status" value="1"/>
</dbReference>
<keyword evidence="2" id="KW-0378">Hydrolase</keyword>
<keyword evidence="4" id="KW-1185">Reference proteome</keyword>
<reference evidence="2 4" key="2">
    <citation type="submission" date="2023-10" db="EMBL/GenBank/DDBJ databases">
        <title>To unveil natural product biosynthetic capacity in Pseudoalteromonas.</title>
        <authorList>
            <person name="Wang J."/>
        </authorList>
    </citation>
    <scope>NUCLEOTIDE SEQUENCE [LARGE SCALE GENOMIC DNA]</scope>
    <source>
        <strain evidence="2 4">DSM 15914</strain>
    </source>
</reference>
<dbReference type="RefSeq" id="WP_193522139.1">
    <property type="nucleotide sequence ID" value="NZ_CBCSDF010000009.1"/>
</dbReference>
<dbReference type="InterPro" id="IPR029062">
    <property type="entry name" value="Class_I_gatase-like"/>
</dbReference>
<proteinExistence type="predicted"/>